<keyword evidence="4 7" id="KW-1133">Transmembrane helix</keyword>
<evidence type="ECO:0000256" key="5">
    <source>
        <dbReference type="ARBA" id="ARBA00023136"/>
    </source>
</evidence>
<keyword evidence="10" id="KW-1185">Reference proteome</keyword>
<evidence type="ECO:0000256" key="2">
    <source>
        <dbReference type="ARBA" id="ARBA00022475"/>
    </source>
</evidence>
<feature type="domain" description="ABC3 transporter permease C-terminal" evidence="8">
    <location>
        <begin position="9"/>
        <end position="89"/>
    </location>
</feature>
<protein>
    <submittedName>
        <fullName evidence="9">ABC transporter permease</fullName>
    </submittedName>
</protein>
<evidence type="ECO:0000256" key="3">
    <source>
        <dbReference type="ARBA" id="ARBA00022692"/>
    </source>
</evidence>
<dbReference type="EMBL" id="BQXS01000424">
    <property type="protein sequence ID" value="GKT28668.1"/>
    <property type="molecule type" value="Genomic_DNA"/>
</dbReference>
<evidence type="ECO:0000313" key="9">
    <source>
        <dbReference type="EMBL" id="GKT28668.1"/>
    </source>
</evidence>
<dbReference type="PANTHER" id="PTHR30572">
    <property type="entry name" value="MEMBRANE COMPONENT OF TRANSPORTER-RELATED"/>
    <property type="match status" value="1"/>
</dbReference>
<evidence type="ECO:0000256" key="6">
    <source>
        <dbReference type="ARBA" id="ARBA00038076"/>
    </source>
</evidence>
<feature type="transmembrane region" description="Helical" evidence="7">
    <location>
        <begin position="6"/>
        <end position="29"/>
    </location>
</feature>
<evidence type="ECO:0000259" key="8">
    <source>
        <dbReference type="Pfam" id="PF02687"/>
    </source>
</evidence>
<name>A0ABQ5K7Y7_9EUKA</name>
<dbReference type="InterPro" id="IPR050250">
    <property type="entry name" value="Macrolide_Exporter_MacB"/>
</dbReference>
<keyword evidence="3 7" id="KW-0812">Transmembrane</keyword>
<keyword evidence="5 7" id="KW-0472">Membrane</keyword>
<dbReference type="PANTHER" id="PTHR30572:SF4">
    <property type="entry name" value="ABC TRANSPORTER PERMEASE YTRF"/>
    <property type="match status" value="1"/>
</dbReference>
<accession>A0ABQ5K7Y7</accession>
<organism evidence="9 10">
    <name type="scientific">Aduncisulcus paluster</name>
    <dbReference type="NCBI Taxonomy" id="2918883"/>
    <lineage>
        <taxon>Eukaryota</taxon>
        <taxon>Metamonada</taxon>
        <taxon>Carpediemonas-like organisms</taxon>
        <taxon>Aduncisulcus</taxon>
    </lineage>
</organism>
<reference evidence="9" key="1">
    <citation type="submission" date="2022-03" db="EMBL/GenBank/DDBJ databases">
        <title>Draft genome sequence of Aduncisulcus paluster, a free-living microaerophilic Fornicata.</title>
        <authorList>
            <person name="Yuyama I."/>
            <person name="Kume K."/>
            <person name="Tamura T."/>
            <person name="Inagaki Y."/>
            <person name="Hashimoto T."/>
        </authorList>
    </citation>
    <scope>NUCLEOTIDE SEQUENCE</scope>
    <source>
        <strain evidence="9">NY0171</strain>
    </source>
</reference>
<dbReference type="InterPro" id="IPR003838">
    <property type="entry name" value="ABC3_permease_C"/>
</dbReference>
<sequence>MFTALLGAIGSISLIVGGVGVMNVMLVSVSERKKEIGIRRAIGAKRKDIQFQFLVESIILSFIGGMLGTALGVGATAIICNFANWIFLYPKKRSYSGWESLRR</sequence>
<evidence type="ECO:0000256" key="1">
    <source>
        <dbReference type="ARBA" id="ARBA00004651"/>
    </source>
</evidence>
<keyword evidence="2" id="KW-1003">Cell membrane</keyword>
<dbReference type="Pfam" id="PF02687">
    <property type="entry name" value="FtsX"/>
    <property type="match status" value="1"/>
</dbReference>
<comment type="similarity">
    <text evidence="6">Belongs to the ABC-4 integral membrane protein family.</text>
</comment>
<proteinExistence type="inferred from homology"/>
<evidence type="ECO:0000256" key="4">
    <source>
        <dbReference type="ARBA" id="ARBA00022989"/>
    </source>
</evidence>
<gene>
    <name evidence="9" type="ORF">ADUPG1_000798</name>
</gene>
<evidence type="ECO:0000256" key="7">
    <source>
        <dbReference type="SAM" id="Phobius"/>
    </source>
</evidence>
<comment type="caution">
    <text evidence="9">The sequence shown here is derived from an EMBL/GenBank/DDBJ whole genome shotgun (WGS) entry which is preliminary data.</text>
</comment>
<dbReference type="Proteomes" id="UP001057375">
    <property type="component" value="Unassembled WGS sequence"/>
</dbReference>
<comment type="subcellular location">
    <subcellularLocation>
        <location evidence="1">Cell membrane</location>
        <topology evidence="1">Multi-pass membrane protein</topology>
    </subcellularLocation>
</comment>
<evidence type="ECO:0000313" key="10">
    <source>
        <dbReference type="Proteomes" id="UP001057375"/>
    </source>
</evidence>